<evidence type="ECO:0000259" key="11">
    <source>
        <dbReference type="Pfam" id="PF09334"/>
    </source>
</evidence>
<evidence type="ECO:0000259" key="12">
    <source>
        <dbReference type="Pfam" id="PF19303"/>
    </source>
</evidence>
<dbReference type="Gene3D" id="2.170.220.10">
    <property type="match status" value="1"/>
</dbReference>
<dbReference type="Gene3D" id="3.40.50.620">
    <property type="entry name" value="HUPs"/>
    <property type="match status" value="1"/>
</dbReference>
<evidence type="ECO:0000313" key="14">
    <source>
        <dbReference type="Proteomes" id="UP000184255"/>
    </source>
</evidence>
<dbReference type="SUPFAM" id="SSF47323">
    <property type="entry name" value="Anticodon-binding domain of a subclass of class I aminoacyl-tRNA synthetases"/>
    <property type="match status" value="1"/>
</dbReference>
<evidence type="ECO:0000256" key="9">
    <source>
        <dbReference type="ARBA" id="ARBA00068817"/>
    </source>
</evidence>
<keyword evidence="14" id="KW-1185">Reference proteome</keyword>
<evidence type="ECO:0000256" key="2">
    <source>
        <dbReference type="ARBA" id="ARBA00012838"/>
    </source>
</evidence>
<comment type="similarity">
    <text evidence="1 10">Belongs to the class-I aminoacyl-tRNA synthetase family.</text>
</comment>
<feature type="domain" description="Methionyl/Leucyl tRNA synthetase" evidence="11">
    <location>
        <begin position="103"/>
        <end position="474"/>
    </location>
</feature>
<feature type="domain" description="Methionyl-tRNA synthetase anticodon-binding" evidence="12">
    <location>
        <begin position="513"/>
        <end position="627"/>
    </location>
</feature>
<evidence type="ECO:0000256" key="4">
    <source>
        <dbReference type="ARBA" id="ARBA00022741"/>
    </source>
</evidence>
<dbReference type="Gene3D" id="1.10.730.10">
    <property type="entry name" value="Isoleucyl-tRNA Synthetase, Domain 1"/>
    <property type="match status" value="1"/>
</dbReference>
<dbReference type="GeneID" id="65084789"/>
<dbReference type="InterPro" id="IPR014758">
    <property type="entry name" value="Met-tRNA_synth"/>
</dbReference>
<dbReference type="GO" id="GO:0005524">
    <property type="term" value="F:ATP binding"/>
    <property type="evidence" value="ECO:0007669"/>
    <property type="project" value="UniProtKB-KW"/>
</dbReference>
<dbReference type="CDD" id="cd00814">
    <property type="entry name" value="MetRS_core"/>
    <property type="match status" value="1"/>
</dbReference>
<keyword evidence="5 10" id="KW-0067">ATP-binding</keyword>
<proteinExistence type="inferred from homology"/>
<gene>
    <name evidence="13" type="ORF">FMAN_05523</name>
</gene>
<dbReference type="EMBL" id="FCQH01000002">
    <property type="protein sequence ID" value="CVK87507.1"/>
    <property type="molecule type" value="Genomic_DNA"/>
</dbReference>
<accession>A0A1L7SX07</accession>
<dbReference type="GO" id="GO:0004825">
    <property type="term" value="F:methionine-tRNA ligase activity"/>
    <property type="evidence" value="ECO:0007669"/>
    <property type="project" value="UniProtKB-EC"/>
</dbReference>
<dbReference type="PANTHER" id="PTHR43326:SF1">
    <property type="entry name" value="METHIONINE--TRNA LIGASE, MITOCHONDRIAL"/>
    <property type="match status" value="1"/>
</dbReference>
<keyword evidence="6 10" id="KW-0648">Protein biosynthesis</keyword>
<name>A0A1L7SX07_FUSMA</name>
<reference evidence="14" key="1">
    <citation type="journal article" date="2016" name="Genome Biol. Evol.">
        <title>Comparative 'omics' of the Fusarium fujikuroi species complex highlights differences in genetic potential and metabolite synthesis.</title>
        <authorList>
            <person name="Niehaus E.-M."/>
            <person name="Muensterkoetter M."/>
            <person name="Proctor R.H."/>
            <person name="Brown D.W."/>
            <person name="Sharon A."/>
            <person name="Idan Y."/>
            <person name="Oren-Young L."/>
            <person name="Sieber C.M."/>
            <person name="Novak O."/>
            <person name="Pencik A."/>
            <person name="Tarkowska D."/>
            <person name="Hromadova K."/>
            <person name="Freeman S."/>
            <person name="Maymon M."/>
            <person name="Elazar M."/>
            <person name="Youssef S.A."/>
            <person name="El-Shabrawy E.S.M."/>
            <person name="Shalaby A.B.A."/>
            <person name="Houterman P."/>
            <person name="Brock N.L."/>
            <person name="Burkhardt I."/>
            <person name="Tsavkelova E.A."/>
            <person name="Dickschat J.S."/>
            <person name="Galuszka P."/>
            <person name="Gueldener U."/>
            <person name="Tudzynski B."/>
        </authorList>
    </citation>
    <scope>NUCLEOTIDE SEQUENCE [LARGE SCALE GENOMIC DNA]</scope>
    <source>
        <strain evidence="14">MRC7560</strain>
    </source>
</reference>
<keyword evidence="4 10" id="KW-0547">Nucleotide-binding</keyword>
<evidence type="ECO:0000256" key="10">
    <source>
        <dbReference type="RuleBase" id="RU363039"/>
    </source>
</evidence>
<evidence type="ECO:0000256" key="7">
    <source>
        <dbReference type="ARBA" id="ARBA00023146"/>
    </source>
</evidence>
<dbReference type="InterPro" id="IPR009080">
    <property type="entry name" value="tRNAsynth_Ia_anticodon-bd"/>
</dbReference>
<dbReference type="Proteomes" id="UP000184255">
    <property type="component" value="Unassembled WGS sequence"/>
</dbReference>
<evidence type="ECO:0000256" key="6">
    <source>
        <dbReference type="ARBA" id="ARBA00022917"/>
    </source>
</evidence>
<dbReference type="InterPro" id="IPR014729">
    <property type="entry name" value="Rossmann-like_a/b/a_fold"/>
</dbReference>
<dbReference type="GO" id="GO:0006431">
    <property type="term" value="P:methionyl-tRNA aminoacylation"/>
    <property type="evidence" value="ECO:0007669"/>
    <property type="project" value="InterPro"/>
</dbReference>
<dbReference type="FunFam" id="2.170.220.10:FF:000001">
    <property type="entry name" value="methionine--tRNA ligase, mitochondrial"/>
    <property type="match status" value="1"/>
</dbReference>
<sequence length="706" mass="81115">MQTDSYHRTRPHGAYCSLSYEALQLHLYIPTFRSELLQEQKLWKLSSAMRAFRFQSLQGARQIQSRLACQSNLSRLGCRAYAPTSQWRRSNSTESTGKEKPFYVTTPIFYVNAAPHIGHLYTMVLADVIKRWKQISGHEAYLVTGTDEHGMKIQQAALGVEIPPKEFCDNNAHKFKDLAEHANISHDFFIRTTDQEHKDVVQQFWLLLKARAPEGLGLYKGKHEGWYCVSDECFYPEDLVQSSISPQTGRKMMVSKESGNKVEWVREDTWFFPLSKYKEKLLQFYDENPNWIQPADRMNEVRNWVQDHLEDLSVTRPAKRLSWGIKDPEDPDNTIYVWVDALVNYLTTSGFGTKWQVGDKDTGIWPADMHVVGKDIIRFHAIYWPALLIAAGLPLPKKILCHNHWTMSNRKMSKSVGNVVNPFFAVQRWGLDALRYFLMRNGNYKSDSDYANESIAAIYEKDLQANIGNLFNRIARVRKVAWSTIEAVEFAKAGRFENPGETLSTSSPIFLSLEKSLQSLPEEIRTHMDQNQVNHALQHIFWLLQDTNRFVSETEPWKIVKEQDANARTRLNWVIYRSAEALRIAGILLQPVMPEKATQLLDGLGVKPERRTVEYARADADLDYGTEAAIVSQKPDAFGSMFPPVAGIELPDFEVVAGMEGPKNRLGRVVLAMAEEIQKAREGEKWRIEKVRQKKLRQKKEGEAKE</sequence>
<dbReference type="PANTHER" id="PTHR43326">
    <property type="entry name" value="METHIONYL-TRNA SYNTHETASE"/>
    <property type="match status" value="1"/>
</dbReference>
<dbReference type="CDD" id="cd07957">
    <property type="entry name" value="Anticodon_Ia_Met"/>
    <property type="match status" value="1"/>
</dbReference>
<dbReference type="InterPro" id="IPR033911">
    <property type="entry name" value="MetRS_core"/>
</dbReference>
<evidence type="ECO:0000256" key="8">
    <source>
        <dbReference type="ARBA" id="ARBA00047364"/>
    </source>
</evidence>
<dbReference type="NCBIfam" id="TIGR00398">
    <property type="entry name" value="metG"/>
    <property type="match status" value="1"/>
</dbReference>
<comment type="catalytic activity">
    <reaction evidence="8">
        <text>tRNA(Met) + L-methionine + ATP = L-methionyl-tRNA(Met) + AMP + diphosphate</text>
        <dbReference type="Rhea" id="RHEA:13481"/>
        <dbReference type="Rhea" id="RHEA-COMP:9667"/>
        <dbReference type="Rhea" id="RHEA-COMP:9698"/>
        <dbReference type="ChEBI" id="CHEBI:30616"/>
        <dbReference type="ChEBI" id="CHEBI:33019"/>
        <dbReference type="ChEBI" id="CHEBI:57844"/>
        <dbReference type="ChEBI" id="CHEBI:78442"/>
        <dbReference type="ChEBI" id="CHEBI:78530"/>
        <dbReference type="ChEBI" id="CHEBI:456215"/>
        <dbReference type="EC" id="6.1.1.10"/>
    </reaction>
</comment>
<evidence type="ECO:0000256" key="1">
    <source>
        <dbReference type="ARBA" id="ARBA00005594"/>
    </source>
</evidence>
<evidence type="ECO:0000256" key="3">
    <source>
        <dbReference type="ARBA" id="ARBA00022598"/>
    </source>
</evidence>
<evidence type="ECO:0000313" key="13">
    <source>
        <dbReference type="EMBL" id="CVK87507.1"/>
    </source>
</evidence>
<dbReference type="PRINTS" id="PR01041">
    <property type="entry name" value="TRNASYNTHMET"/>
</dbReference>
<dbReference type="VEuPathDB" id="FungiDB:FMAN_05523"/>
<evidence type="ECO:0000256" key="5">
    <source>
        <dbReference type="ARBA" id="ARBA00022840"/>
    </source>
</evidence>
<dbReference type="RefSeq" id="XP_041678735.1">
    <property type="nucleotide sequence ID" value="XM_041827809.1"/>
</dbReference>
<protein>
    <recommendedName>
        <fullName evidence="9">Probable methionine--tRNA ligase, mitochondrial</fullName>
        <ecNumber evidence="2">6.1.1.10</ecNumber>
    </recommendedName>
</protein>
<dbReference type="Pfam" id="PF09334">
    <property type="entry name" value="tRNA-synt_1g"/>
    <property type="match status" value="1"/>
</dbReference>
<dbReference type="Pfam" id="PF19303">
    <property type="entry name" value="Anticodon_3"/>
    <property type="match status" value="1"/>
</dbReference>
<dbReference type="AlphaFoldDB" id="A0A1L7SX07"/>
<dbReference type="InterPro" id="IPR015413">
    <property type="entry name" value="Methionyl/Leucyl_tRNA_Synth"/>
</dbReference>
<dbReference type="InterPro" id="IPR041872">
    <property type="entry name" value="Anticodon_Met"/>
</dbReference>
<dbReference type="GO" id="GO:0005739">
    <property type="term" value="C:mitochondrion"/>
    <property type="evidence" value="ECO:0007669"/>
    <property type="project" value="UniProtKB-ARBA"/>
</dbReference>
<dbReference type="EC" id="6.1.1.10" evidence="2"/>
<keyword evidence="7 10" id="KW-0030">Aminoacyl-tRNA synthetase</keyword>
<comment type="caution">
    <text evidence="13">The sequence shown here is derived from an EMBL/GenBank/DDBJ whole genome shotgun (WGS) entry which is preliminary data.</text>
</comment>
<keyword evidence="3 10" id="KW-0436">Ligase</keyword>
<dbReference type="InterPro" id="IPR023457">
    <property type="entry name" value="Met-tRNA_synth_2"/>
</dbReference>
<dbReference type="SUPFAM" id="SSF52374">
    <property type="entry name" value="Nucleotidylyl transferase"/>
    <property type="match status" value="1"/>
</dbReference>
<organism evidence="13 14">
    <name type="scientific">Fusarium mangiferae</name>
    <name type="common">Mango malformation disease fungus</name>
    <dbReference type="NCBI Taxonomy" id="192010"/>
    <lineage>
        <taxon>Eukaryota</taxon>
        <taxon>Fungi</taxon>
        <taxon>Dikarya</taxon>
        <taxon>Ascomycota</taxon>
        <taxon>Pezizomycotina</taxon>
        <taxon>Sordariomycetes</taxon>
        <taxon>Hypocreomycetidae</taxon>
        <taxon>Hypocreales</taxon>
        <taxon>Nectriaceae</taxon>
        <taxon>Fusarium</taxon>
        <taxon>Fusarium fujikuroi species complex</taxon>
    </lineage>
</organism>